<reference evidence="2 3" key="1">
    <citation type="submission" date="2023-02" db="EMBL/GenBank/DDBJ databases">
        <title>LHISI_Scaffold_Assembly.</title>
        <authorList>
            <person name="Stuart O.P."/>
            <person name="Cleave R."/>
            <person name="Magrath M.J.L."/>
            <person name="Mikheyev A.S."/>
        </authorList>
    </citation>
    <scope>NUCLEOTIDE SEQUENCE [LARGE SCALE GENOMIC DNA]</scope>
    <source>
        <strain evidence="2">Daus_M_001</strain>
        <tissue evidence="2">Leg muscle</tissue>
    </source>
</reference>
<feature type="compositionally biased region" description="Basic and acidic residues" evidence="1">
    <location>
        <begin position="520"/>
        <end position="529"/>
    </location>
</feature>
<feature type="compositionally biased region" description="Basic and acidic residues" evidence="1">
    <location>
        <begin position="1"/>
        <end position="14"/>
    </location>
</feature>
<keyword evidence="3" id="KW-1185">Reference proteome</keyword>
<evidence type="ECO:0000313" key="2">
    <source>
        <dbReference type="EMBL" id="KAJ8871365.1"/>
    </source>
</evidence>
<feature type="compositionally biased region" description="Basic and acidic residues" evidence="1">
    <location>
        <begin position="25"/>
        <end position="35"/>
    </location>
</feature>
<feature type="region of interest" description="Disordered" evidence="1">
    <location>
        <begin position="493"/>
        <end position="543"/>
    </location>
</feature>
<evidence type="ECO:0000256" key="1">
    <source>
        <dbReference type="SAM" id="MobiDB-lite"/>
    </source>
</evidence>
<proteinExistence type="predicted"/>
<evidence type="ECO:0000313" key="3">
    <source>
        <dbReference type="Proteomes" id="UP001159363"/>
    </source>
</evidence>
<accession>A0ABQ9GH57</accession>
<comment type="caution">
    <text evidence="2">The sequence shown here is derived from an EMBL/GenBank/DDBJ whole genome shotgun (WGS) entry which is preliminary data.</text>
</comment>
<dbReference type="Proteomes" id="UP001159363">
    <property type="component" value="Chromosome 11"/>
</dbReference>
<sequence>MEQHWNGRVERAGDPLENPPSSGIVRHDYPVRKSGSDNPQTEPGPLWWEVSAITIQYFRNISIAREARFACTPPTKVTGFSTRPGHSRIFASGNRAARCSGSAGILGDLPFPPPFHSGAAPYSPQSPSSALKTSMLRAAQIPSLTHNQPDPPAQHWESRNIRADLVSRQPRGRCPHRWLRTAPATRLSTSSSSSREVDQAELGVTCAMPAVCRHLSGRGVGCELRLCSPEADWRQLSPIRAAAPVRRVGLSCLPPCGKMRCWETYTSGHLHHCRHCKIATSLSHTLECAGIPSSHLAGWYDACHESFRRAYWCLIDNALRVSPQVSALCMVCAAESVKVASALPKLGPFPTNGFSPRGGDGMPPSMDAHGISRSAGLEIEMNFISNRRNWRFEIAIRGQQPSSTNTDEPEIHNHGISLVLHFYTGTKIKLDPGSELRSFDLGSGKMLVQPGISGCLDVGNARCRTSSGASSREMALALSAFRCVAELATVSREHTDSNTGGLTTMHHDDQGRRRGSAGTLERDKQEVPRKTRRPAASSSTTPA</sequence>
<organism evidence="2 3">
    <name type="scientific">Dryococelus australis</name>
    <dbReference type="NCBI Taxonomy" id="614101"/>
    <lineage>
        <taxon>Eukaryota</taxon>
        <taxon>Metazoa</taxon>
        <taxon>Ecdysozoa</taxon>
        <taxon>Arthropoda</taxon>
        <taxon>Hexapoda</taxon>
        <taxon>Insecta</taxon>
        <taxon>Pterygota</taxon>
        <taxon>Neoptera</taxon>
        <taxon>Polyneoptera</taxon>
        <taxon>Phasmatodea</taxon>
        <taxon>Verophasmatodea</taxon>
        <taxon>Anareolatae</taxon>
        <taxon>Phasmatidae</taxon>
        <taxon>Eurycanthinae</taxon>
        <taxon>Dryococelus</taxon>
    </lineage>
</organism>
<gene>
    <name evidence="2" type="ORF">PR048_027682</name>
</gene>
<feature type="region of interest" description="Disordered" evidence="1">
    <location>
        <begin position="1"/>
        <end position="44"/>
    </location>
</feature>
<dbReference type="EMBL" id="JARBHB010000012">
    <property type="protein sequence ID" value="KAJ8871365.1"/>
    <property type="molecule type" value="Genomic_DNA"/>
</dbReference>
<protein>
    <submittedName>
        <fullName evidence="2">Uncharacterized protein</fullName>
    </submittedName>
</protein>
<name>A0ABQ9GH57_9NEOP</name>